<reference evidence="2 3" key="1">
    <citation type="submission" date="2024-07" db="EMBL/GenBank/DDBJ databases">
        <authorList>
            <person name="Li M."/>
        </authorList>
    </citation>
    <scope>NUCLEOTIDE SEQUENCE [LARGE SCALE GENOMIC DNA]</scope>
    <source>
        <strain evidence="2 3">25A3E</strain>
    </source>
</reference>
<feature type="transmembrane region" description="Helical" evidence="1">
    <location>
        <begin position="94"/>
        <end position="115"/>
    </location>
</feature>
<dbReference type="InterPro" id="IPR058068">
    <property type="entry name" value="LIC_13387-like"/>
</dbReference>
<feature type="transmembrane region" description="Helical" evidence="1">
    <location>
        <begin position="60"/>
        <end position="82"/>
    </location>
</feature>
<dbReference type="EMBL" id="JBFTEG010000025">
    <property type="protein sequence ID" value="MEX6504399.1"/>
    <property type="molecule type" value="Genomic_DNA"/>
</dbReference>
<feature type="transmembrane region" description="Helical" evidence="1">
    <location>
        <begin position="6"/>
        <end position="29"/>
    </location>
</feature>
<keyword evidence="1" id="KW-0812">Transmembrane</keyword>
<dbReference type="NCBIfam" id="NF047765">
    <property type="entry name" value="LIC_13387_fam"/>
    <property type="match status" value="1"/>
</dbReference>
<protein>
    <recommendedName>
        <fullName evidence="4">DUF1304 domain-containing protein</fullName>
    </recommendedName>
</protein>
<feature type="transmembrane region" description="Helical" evidence="1">
    <location>
        <begin position="122"/>
        <end position="138"/>
    </location>
</feature>
<evidence type="ECO:0000256" key="1">
    <source>
        <dbReference type="SAM" id="Phobius"/>
    </source>
</evidence>
<gene>
    <name evidence="2" type="ORF">AB5S05_20275</name>
</gene>
<accession>A0ABV3YZ57</accession>
<name>A0ABV3YZ57_9PSED</name>
<dbReference type="RefSeq" id="WP_369289334.1">
    <property type="nucleotide sequence ID" value="NZ_JBFTEG010000025.1"/>
</dbReference>
<organism evidence="2 3">
    <name type="scientific">Pseudomonas zhanjiangensis</name>
    <dbReference type="NCBI Taxonomy" id="3239015"/>
    <lineage>
        <taxon>Bacteria</taxon>
        <taxon>Pseudomonadati</taxon>
        <taxon>Pseudomonadota</taxon>
        <taxon>Gammaproteobacteria</taxon>
        <taxon>Pseudomonadales</taxon>
        <taxon>Pseudomonadaceae</taxon>
        <taxon>Pseudomonas</taxon>
    </lineage>
</organism>
<sequence>MSIISTWLITASAAIIGLLGLLHLLLTFLGDKLTPRDESLHSRMQAVSPRISRETSMWQAWIGFNASHSFGALLFGALYGYLALVHGAVLGQSPFLLLLGQLLLLGYLGLAWRYWFSVPRRAILLSTALYTLGLLLHWS</sequence>
<dbReference type="Proteomes" id="UP001560296">
    <property type="component" value="Unassembled WGS sequence"/>
</dbReference>
<evidence type="ECO:0000313" key="2">
    <source>
        <dbReference type="EMBL" id="MEX6504399.1"/>
    </source>
</evidence>
<evidence type="ECO:0008006" key="4">
    <source>
        <dbReference type="Google" id="ProtNLM"/>
    </source>
</evidence>
<evidence type="ECO:0000313" key="3">
    <source>
        <dbReference type="Proteomes" id="UP001560296"/>
    </source>
</evidence>
<keyword evidence="3" id="KW-1185">Reference proteome</keyword>
<keyword evidence="1" id="KW-0472">Membrane</keyword>
<comment type="caution">
    <text evidence="2">The sequence shown here is derived from an EMBL/GenBank/DDBJ whole genome shotgun (WGS) entry which is preliminary data.</text>
</comment>
<keyword evidence="1" id="KW-1133">Transmembrane helix</keyword>
<proteinExistence type="predicted"/>